<feature type="region of interest" description="Disordered" evidence="5">
    <location>
        <begin position="1146"/>
        <end position="1179"/>
    </location>
</feature>
<feature type="region of interest" description="Disordered" evidence="5">
    <location>
        <begin position="784"/>
        <end position="831"/>
    </location>
</feature>
<dbReference type="GO" id="GO:0004181">
    <property type="term" value="F:metallocarboxypeptidase activity"/>
    <property type="evidence" value="ECO:0007669"/>
    <property type="project" value="InterPro"/>
</dbReference>
<dbReference type="Pfam" id="PF18027">
    <property type="entry name" value="Pepdidase_M14_N"/>
    <property type="match status" value="1"/>
</dbReference>
<feature type="active site" description="Proton donor/acceptor" evidence="3">
    <location>
        <position position="695"/>
    </location>
</feature>
<feature type="compositionally biased region" description="Polar residues" evidence="5">
    <location>
        <begin position="814"/>
        <end position="827"/>
    </location>
</feature>
<evidence type="ECO:0000256" key="1">
    <source>
        <dbReference type="ARBA" id="ARBA00001947"/>
    </source>
</evidence>
<dbReference type="InterPro" id="IPR000834">
    <property type="entry name" value="Peptidase_M14"/>
</dbReference>
<dbReference type="InterPro" id="IPR040626">
    <property type="entry name" value="Pepdidase_M14_N"/>
</dbReference>
<evidence type="ECO:0000256" key="5">
    <source>
        <dbReference type="SAM" id="MobiDB-lite"/>
    </source>
</evidence>
<feature type="region of interest" description="Disordered" evidence="5">
    <location>
        <begin position="853"/>
        <end position="879"/>
    </location>
</feature>
<keyword evidence="8" id="KW-1185">Reference proteome</keyword>
<dbReference type="GO" id="GO:0008270">
    <property type="term" value="F:zinc ion binding"/>
    <property type="evidence" value="ECO:0007669"/>
    <property type="project" value="InterPro"/>
</dbReference>
<dbReference type="Gene3D" id="3.40.630.10">
    <property type="entry name" value="Zn peptidases"/>
    <property type="match status" value="1"/>
</dbReference>
<organism evidence="7 8">
    <name type="scientific">Stylonychia lemnae</name>
    <name type="common">Ciliate</name>
    <dbReference type="NCBI Taxonomy" id="5949"/>
    <lineage>
        <taxon>Eukaryota</taxon>
        <taxon>Sar</taxon>
        <taxon>Alveolata</taxon>
        <taxon>Ciliophora</taxon>
        <taxon>Intramacronucleata</taxon>
        <taxon>Spirotrichea</taxon>
        <taxon>Stichotrichia</taxon>
        <taxon>Sporadotrichida</taxon>
        <taxon>Oxytrichidae</taxon>
        <taxon>Stylonychinae</taxon>
        <taxon>Stylonychia</taxon>
    </lineage>
</organism>
<keyword evidence="4" id="KW-0175">Coiled coil</keyword>
<feature type="region of interest" description="Disordered" evidence="5">
    <location>
        <begin position="1017"/>
        <end position="1037"/>
    </location>
</feature>
<feature type="coiled-coil region" evidence="4">
    <location>
        <begin position="1266"/>
        <end position="1293"/>
    </location>
</feature>
<dbReference type="InterPro" id="IPR050821">
    <property type="entry name" value="Cytosolic_carboxypeptidase"/>
</dbReference>
<evidence type="ECO:0000259" key="6">
    <source>
        <dbReference type="PROSITE" id="PS52035"/>
    </source>
</evidence>
<feature type="region of interest" description="Disordered" evidence="5">
    <location>
        <begin position="1511"/>
        <end position="1534"/>
    </location>
</feature>
<keyword evidence="7" id="KW-0378">Hydrolase</keyword>
<evidence type="ECO:0000313" key="7">
    <source>
        <dbReference type="EMBL" id="CDW76472.1"/>
    </source>
</evidence>
<dbReference type="GO" id="GO:0006508">
    <property type="term" value="P:proteolysis"/>
    <property type="evidence" value="ECO:0007669"/>
    <property type="project" value="InterPro"/>
</dbReference>
<gene>
    <name evidence="7" type="primary">Contig6928.g7419</name>
    <name evidence="7" type="ORF">STYLEM_5473</name>
</gene>
<dbReference type="PROSITE" id="PS52035">
    <property type="entry name" value="PEPTIDASE_M14"/>
    <property type="match status" value="1"/>
</dbReference>
<protein>
    <submittedName>
        <fullName evidence="7">Zinc carboxypeptidase family protein</fullName>
    </submittedName>
</protein>
<feature type="compositionally biased region" description="Basic and acidic residues" evidence="5">
    <location>
        <begin position="1"/>
        <end position="24"/>
    </location>
</feature>
<dbReference type="EMBL" id="CCKQ01005309">
    <property type="protein sequence ID" value="CDW76472.1"/>
    <property type="molecule type" value="Genomic_DNA"/>
</dbReference>
<dbReference type="Proteomes" id="UP000039865">
    <property type="component" value="Unassembled WGS sequence"/>
</dbReference>
<keyword evidence="7" id="KW-0121">Carboxypeptidase</keyword>
<comment type="similarity">
    <text evidence="2 3">Belongs to the peptidase M14 family.</text>
</comment>
<feature type="compositionally biased region" description="Polar residues" evidence="5">
    <location>
        <begin position="1107"/>
        <end position="1119"/>
    </location>
</feature>
<comment type="cofactor">
    <cofactor evidence="1">
        <name>Zn(2+)</name>
        <dbReference type="ChEBI" id="CHEBI:29105"/>
    </cofactor>
</comment>
<evidence type="ECO:0000256" key="4">
    <source>
        <dbReference type="SAM" id="Coils"/>
    </source>
</evidence>
<dbReference type="OrthoDB" id="10253041at2759"/>
<feature type="compositionally biased region" description="Basic and acidic residues" evidence="5">
    <location>
        <begin position="802"/>
        <end position="813"/>
    </location>
</feature>
<name>A0A078A3R8_STYLE</name>
<feature type="region of interest" description="Disordered" evidence="5">
    <location>
        <begin position="1"/>
        <end position="25"/>
    </location>
</feature>
<dbReference type="InParanoid" id="A0A078A3R8"/>
<feature type="compositionally biased region" description="Polar residues" evidence="5">
    <location>
        <begin position="1446"/>
        <end position="1457"/>
    </location>
</feature>
<feature type="compositionally biased region" description="Acidic residues" evidence="5">
    <location>
        <begin position="784"/>
        <end position="795"/>
    </location>
</feature>
<feature type="compositionally biased region" description="Low complexity" evidence="5">
    <location>
        <begin position="853"/>
        <end position="862"/>
    </location>
</feature>
<dbReference type="Pfam" id="PF00246">
    <property type="entry name" value="Peptidase_M14"/>
    <property type="match status" value="1"/>
</dbReference>
<dbReference type="SUPFAM" id="SSF53187">
    <property type="entry name" value="Zn-dependent exopeptidases"/>
    <property type="match status" value="1"/>
</dbReference>
<feature type="compositionally biased region" description="Polar residues" evidence="5">
    <location>
        <begin position="1518"/>
        <end position="1534"/>
    </location>
</feature>
<proteinExistence type="inferred from homology"/>
<dbReference type="Gene3D" id="2.60.40.3120">
    <property type="match status" value="1"/>
</dbReference>
<keyword evidence="7" id="KW-0645">Protease</keyword>
<accession>A0A078A3R8</accession>
<dbReference type="PANTHER" id="PTHR12756">
    <property type="entry name" value="CYTOSOLIC CARBOXYPEPTIDASE"/>
    <property type="match status" value="1"/>
</dbReference>
<feature type="domain" description="Peptidase M14" evidence="6">
    <location>
        <begin position="442"/>
        <end position="726"/>
    </location>
</feature>
<feature type="region of interest" description="Disordered" evidence="5">
    <location>
        <begin position="1107"/>
        <end position="1129"/>
    </location>
</feature>
<feature type="region of interest" description="Disordered" evidence="5">
    <location>
        <begin position="1410"/>
        <end position="1473"/>
    </location>
</feature>
<evidence type="ECO:0000256" key="2">
    <source>
        <dbReference type="ARBA" id="ARBA00005988"/>
    </source>
</evidence>
<reference evidence="7 8" key="1">
    <citation type="submission" date="2014-06" db="EMBL/GenBank/DDBJ databases">
        <authorList>
            <person name="Swart Estienne"/>
        </authorList>
    </citation>
    <scope>NUCLEOTIDE SEQUENCE [LARGE SCALE GENOMIC DNA]</scope>
    <source>
        <strain evidence="7 8">130c</strain>
    </source>
</reference>
<dbReference type="PANTHER" id="PTHR12756:SF11">
    <property type="entry name" value="CYTOSOLIC CARBOXYPEPTIDASE 1"/>
    <property type="match status" value="1"/>
</dbReference>
<sequence>MQIHKQEIRLRKQREKTNQGKGEAKQLLVQSSIDDEFEEIEKDEDNFQFRKQEDDDQLSFIADLLQSRQISGGVSRSVSPQMKFRFTLDDLHENPMPLIKEGMSLEPDMAFGWKPQIDCQSPPIPLYFDFVDHPLHLYSLEKGKDILIYQEKRPKDSFQVHKQFSNKWLTQFHVQEVMQNDLSMGEFYDKKSFMSSCLGQSYQFKFPKNYEHGKFKYDKILSDIFGDYQSDTAIINTGMGSSFIDYKEFQFIGMNPKVLRKNEQHKYDVKLSPLECLVFNSAFESGNLDLAFKTKEGEYDLFLRPDSNSIGKFQWYYFKVQNRLKGTRVKFNIVNMNKRNSLYLQGLQISIMSLQKSRQTGQGWYKGGENIKYCYSKVNRDISFNQGTQNGAGSEPQTSVPRHKPQITYYELSFDFEFEFDADEVSFAFSTPYTFSMLLNFLNHSFEVQRLNVLQNKSDDFKIFDYNFYTKTLGGIDIPLVTITNHLEKFNKDIASNIQQSQTNDKQYVFIISRVHPGETNSSYLIHGIIQYLLSKDKIANYLRDNLVFKIIPMINPDGVVVGNNRTSFLGRDMNRSYDNPSEQLNPETFSVKQIINDIIKQQKLDKYMYGGSKILAIFDIHQHSGRKSIFMYAPYYPLHSRKYLKIRIMPKLLSERSEMFRYFSCKFRFEQYKQGCARQALWNAFNIQNCYTIECSALGYYNKDRETNQFDELNLREFGVHFSHSLFEYCMIQEQERLTRIELAKQIQLKRKQAKKTIRDIIGIKINQKQQQSQIQVKVIDLEENNDSDSEESEQQTSSEEEIKANQEETKAKTNSQVLRSQNSLNDPKEEQKIINKLKILDKLDFKSSKLRLNSNSSNTSHRPAKQSQNNIKKSKFINKSSIRDSLRNSSSQCQENVQQQNASIIIENNPNEAIQIETLSSDEDYMNDYGLEDDNWFGLQNLDIRYKKNSDKDVVAAMKPKLDQHERIIERNKKIQEEKLKERVFGFNTINSEVLFMRLYNPHFKEWKAKYDEFKQKDKSQSQSKQNMHSQRNEFFNKQVRTLDELFGLIKKDAQKEEEEKDLSFENNLLHHDQKQNLDDLEKTQVLSNEKKVIQRRQILLNQGLNSASEQRQTESLPKQKLPNKFPDLINLDQQVLGRTQKQYRIQEQNRSNPNNRSQGSANMNSNNRTQFSSQVSQENMSKVQKIISNGRNLPFSENQNQSQKLQQANIYELIFEQKRKLQQIREKRKKSQIQDFSQLQIINSAGVTHQDQSNISLPSFNQSNLTQAKKDKLLQKLKKIKQKQNNFTQSQPQVEAKKPVITRPTTQMSQTFYNGGMKAMKRRNCSLKNNSDGSDQAFMINRRNIQNKTLNSFIHQISPVKNSNDVKITQKSLEGARSLVDQPRCGTAVPTINKSVKLERRLNRQLKEKQIQQESEESQSPYQNMKRSKKDGEYITISDIIDKNSQVNHNSQPIPNLPPAHKTSDQNSYRAYSPIDHKNTVNNSNNSNMYQFNNFSITVKIDKKQKQAEKVPIANHNTNPTKVNEDNNSPNIKLKSIDKDNESIENFPQLSINYVQSSPFSSKFQNDSLEVANKLSLSPDRIRSKLNTALNFSSQIQIPDRISTSSQNTKNQRFNQDLVMDKLSSSRNNIRPPGGYSSYSKQNYDFQEELAINLKRDIKIDTLKSIFNQSQEPRNKVRGELSVNKSLNAEEIIKLQ</sequence>
<evidence type="ECO:0000313" key="8">
    <source>
        <dbReference type="Proteomes" id="UP000039865"/>
    </source>
</evidence>
<evidence type="ECO:0000256" key="3">
    <source>
        <dbReference type="PROSITE-ProRule" id="PRU01379"/>
    </source>
</evidence>